<dbReference type="Proteomes" id="UP000265520">
    <property type="component" value="Unassembled WGS sequence"/>
</dbReference>
<accession>A0A392SN20</accession>
<organism evidence="1 2">
    <name type="scientific">Trifolium medium</name>
    <dbReference type="NCBI Taxonomy" id="97028"/>
    <lineage>
        <taxon>Eukaryota</taxon>
        <taxon>Viridiplantae</taxon>
        <taxon>Streptophyta</taxon>
        <taxon>Embryophyta</taxon>
        <taxon>Tracheophyta</taxon>
        <taxon>Spermatophyta</taxon>
        <taxon>Magnoliopsida</taxon>
        <taxon>eudicotyledons</taxon>
        <taxon>Gunneridae</taxon>
        <taxon>Pentapetalae</taxon>
        <taxon>rosids</taxon>
        <taxon>fabids</taxon>
        <taxon>Fabales</taxon>
        <taxon>Fabaceae</taxon>
        <taxon>Papilionoideae</taxon>
        <taxon>50 kb inversion clade</taxon>
        <taxon>NPAAA clade</taxon>
        <taxon>Hologalegina</taxon>
        <taxon>IRL clade</taxon>
        <taxon>Trifolieae</taxon>
        <taxon>Trifolium</taxon>
    </lineage>
</organism>
<evidence type="ECO:0000313" key="2">
    <source>
        <dbReference type="Proteomes" id="UP000265520"/>
    </source>
</evidence>
<dbReference type="AlphaFoldDB" id="A0A392SN20"/>
<proteinExistence type="predicted"/>
<protein>
    <submittedName>
        <fullName evidence="1">Uncharacterized protein</fullName>
    </submittedName>
</protein>
<keyword evidence="2" id="KW-1185">Reference proteome</keyword>
<name>A0A392SN20_9FABA</name>
<comment type="caution">
    <text evidence="1">The sequence shown here is derived from an EMBL/GenBank/DDBJ whole genome shotgun (WGS) entry which is preliminary data.</text>
</comment>
<sequence length="83" mass="9637">YAPFDDKVEDKDVVLLDYSSILSCHHETNILQAFEMQRIIFDFNVVSTSRYMHLQLLKDFRGSTVFSSRGLQNLKSSELDVFS</sequence>
<dbReference type="EMBL" id="LXQA010407005">
    <property type="protein sequence ID" value="MCI49802.1"/>
    <property type="molecule type" value="Genomic_DNA"/>
</dbReference>
<feature type="non-terminal residue" evidence="1">
    <location>
        <position position="1"/>
    </location>
</feature>
<evidence type="ECO:0000313" key="1">
    <source>
        <dbReference type="EMBL" id="MCI49802.1"/>
    </source>
</evidence>
<reference evidence="1 2" key="1">
    <citation type="journal article" date="2018" name="Front. Plant Sci.">
        <title>Red Clover (Trifolium pratense) and Zigzag Clover (T. medium) - A Picture of Genomic Similarities and Differences.</title>
        <authorList>
            <person name="Dluhosova J."/>
            <person name="Istvanek J."/>
            <person name="Nedelnik J."/>
            <person name="Repkova J."/>
        </authorList>
    </citation>
    <scope>NUCLEOTIDE SEQUENCE [LARGE SCALE GENOMIC DNA]</scope>
    <source>
        <strain evidence="2">cv. 10/8</strain>
        <tissue evidence="1">Leaf</tissue>
    </source>
</reference>